<dbReference type="PANTHER" id="PTHR43316:SF4">
    <property type="entry name" value="ACID DEHALOGENASE, PUTATIVE (AFU_ORTHOLOGUE AFUA_8G05870)-RELATED"/>
    <property type="match status" value="1"/>
</dbReference>
<proteinExistence type="predicted"/>
<dbReference type="OrthoDB" id="2363873at2759"/>
<evidence type="ECO:0000313" key="3">
    <source>
        <dbReference type="Proteomes" id="UP001149165"/>
    </source>
</evidence>
<dbReference type="InterPro" id="IPR036412">
    <property type="entry name" value="HAD-like_sf"/>
</dbReference>
<dbReference type="Proteomes" id="UP001149165">
    <property type="component" value="Unassembled WGS sequence"/>
</dbReference>
<dbReference type="InterPro" id="IPR023198">
    <property type="entry name" value="PGP-like_dom2"/>
</dbReference>
<dbReference type="EMBL" id="JAPQKH010000002">
    <property type="protein sequence ID" value="KAJ5113134.1"/>
    <property type="molecule type" value="Genomic_DNA"/>
</dbReference>
<dbReference type="Pfam" id="PF00702">
    <property type="entry name" value="Hydrolase"/>
    <property type="match status" value="1"/>
</dbReference>
<name>A0A9W9G701_9EURO</name>
<reference evidence="2" key="2">
    <citation type="journal article" date="2023" name="IMA Fungus">
        <title>Comparative genomic study of the Penicillium genus elucidates a diverse pangenome and 15 lateral gene transfer events.</title>
        <authorList>
            <person name="Petersen C."/>
            <person name="Sorensen T."/>
            <person name="Nielsen M.R."/>
            <person name="Sondergaard T.E."/>
            <person name="Sorensen J.L."/>
            <person name="Fitzpatrick D.A."/>
            <person name="Frisvad J.C."/>
            <person name="Nielsen K.L."/>
        </authorList>
    </citation>
    <scope>NUCLEOTIDE SEQUENCE</scope>
    <source>
        <strain evidence="2">IBT 30069</strain>
    </source>
</reference>
<dbReference type="InterPro" id="IPR023214">
    <property type="entry name" value="HAD_sf"/>
</dbReference>
<reference evidence="2" key="1">
    <citation type="submission" date="2022-11" db="EMBL/GenBank/DDBJ databases">
        <authorList>
            <person name="Petersen C."/>
        </authorList>
    </citation>
    <scope>NUCLEOTIDE SEQUENCE</scope>
    <source>
        <strain evidence="2">IBT 30069</strain>
    </source>
</reference>
<sequence length="245" mass="26976">MASSKNVVFDIVGTLVAYDHLYNAIDIRLGDRLRAEGVKPWLLGSAWMETAEREYTNLSISGRYVPYAEVFETLFYRVLGMMGGIKNPRQFASPEDLAWIMGEYQKMTMRPGAAECVKKLRDAGFTVWAFTAADLKRVGGYFQQAGVELPAENLISCDSAGVGKPDLAAYKPLLDKLTSENEGKTPWFAAAHLWDVSAARRAGFKGAYCTVLEQEALTDLFGDMDVIDDTLPGMADKIIAHQAGN</sequence>
<organism evidence="2 3">
    <name type="scientific">Penicillium angulare</name>
    <dbReference type="NCBI Taxonomy" id="116970"/>
    <lineage>
        <taxon>Eukaryota</taxon>
        <taxon>Fungi</taxon>
        <taxon>Dikarya</taxon>
        <taxon>Ascomycota</taxon>
        <taxon>Pezizomycotina</taxon>
        <taxon>Eurotiomycetes</taxon>
        <taxon>Eurotiomycetidae</taxon>
        <taxon>Eurotiales</taxon>
        <taxon>Aspergillaceae</taxon>
        <taxon>Penicillium</taxon>
    </lineage>
</organism>
<evidence type="ECO:0008006" key="4">
    <source>
        <dbReference type="Google" id="ProtNLM"/>
    </source>
</evidence>
<keyword evidence="3" id="KW-1185">Reference proteome</keyword>
<comment type="caution">
    <text evidence="2">The sequence shown here is derived from an EMBL/GenBank/DDBJ whole genome shotgun (WGS) entry which is preliminary data.</text>
</comment>
<dbReference type="AlphaFoldDB" id="A0A9W9G701"/>
<protein>
    <recommendedName>
        <fullName evidence="4">Haloacid dehalogenase-like hydrolase</fullName>
    </recommendedName>
</protein>
<dbReference type="PANTHER" id="PTHR43316">
    <property type="entry name" value="HYDROLASE, HALOACID DELAHOGENASE-RELATED"/>
    <property type="match status" value="1"/>
</dbReference>
<dbReference type="GO" id="GO:0016787">
    <property type="term" value="F:hydrolase activity"/>
    <property type="evidence" value="ECO:0007669"/>
    <property type="project" value="UniProtKB-KW"/>
</dbReference>
<keyword evidence="1" id="KW-0378">Hydrolase</keyword>
<accession>A0A9W9G701</accession>
<evidence type="ECO:0000313" key="2">
    <source>
        <dbReference type="EMBL" id="KAJ5113134.1"/>
    </source>
</evidence>
<dbReference type="InterPro" id="IPR051540">
    <property type="entry name" value="S-2-haloacid_dehalogenase"/>
</dbReference>
<evidence type="ECO:0000256" key="1">
    <source>
        <dbReference type="ARBA" id="ARBA00022801"/>
    </source>
</evidence>
<dbReference type="Gene3D" id="1.10.150.240">
    <property type="entry name" value="Putative phosphatase, domain 2"/>
    <property type="match status" value="1"/>
</dbReference>
<dbReference type="Gene3D" id="3.40.50.1000">
    <property type="entry name" value="HAD superfamily/HAD-like"/>
    <property type="match status" value="1"/>
</dbReference>
<gene>
    <name evidence="2" type="ORF">N7456_001668</name>
</gene>
<dbReference type="SUPFAM" id="SSF56784">
    <property type="entry name" value="HAD-like"/>
    <property type="match status" value="1"/>
</dbReference>